<dbReference type="GeneID" id="111102729"/>
<feature type="signal peptide" evidence="3">
    <location>
        <begin position="1"/>
        <end position="22"/>
    </location>
</feature>
<organism evidence="4 5">
    <name type="scientific">Crassostrea virginica</name>
    <name type="common">Eastern oyster</name>
    <dbReference type="NCBI Taxonomy" id="6565"/>
    <lineage>
        <taxon>Eukaryota</taxon>
        <taxon>Metazoa</taxon>
        <taxon>Spiralia</taxon>
        <taxon>Lophotrochozoa</taxon>
        <taxon>Mollusca</taxon>
        <taxon>Bivalvia</taxon>
        <taxon>Autobranchia</taxon>
        <taxon>Pteriomorphia</taxon>
        <taxon>Ostreida</taxon>
        <taxon>Ostreoidea</taxon>
        <taxon>Ostreidae</taxon>
        <taxon>Crassostrea</taxon>
    </lineage>
</organism>
<evidence type="ECO:0000256" key="3">
    <source>
        <dbReference type="SAM" id="SignalP"/>
    </source>
</evidence>
<evidence type="ECO:0000313" key="4">
    <source>
        <dbReference type="Proteomes" id="UP000694844"/>
    </source>
</evidence>
<dbReference type="RefSeq" id="XP_022291298.1">
    <property type="nucleotide sequence ID" value="XM_022435590.1"/>
</dbReference>
<accession>A0A8B8AL26</accession>
<reference evidence="5" key="1">
    <citation type="submission" date="2025-08" db="UniProtKB">
        <authorList>
            <consortium name="RefSeq"/>
        </authorList>
    </citation>
    <scope>IDENTIFICATION</scope>
    <source>
        <tissue evidence="5">Whole sample</tissue>
    </source>
</reference>
<evidence type="ECO:0000313" key="5">
    <source>
        <dbReference type="RefSeq" id="XP_022291298.1"/>
    </source>
</evidence>
<evidence type="ECO:0000256" key="1">
    <source>
        <dbReference type="SAM" id="Coils"/>
    </source>
</evidence>
<keyword evidence="2" id="KW-1133">Transmembrane helix</keyword>
<keyword evidence="1" id="KW-0175">Coiled coil</keyword>
<dbReference type="AlphaFoldDB" id="A0A8B8AL26"/>
<dbReference type="OrthoDB" id="6213354at2759"/>
<feature type="transmembrane region" description="Helical" evidence="2">
    <location>
        <begin position="193"/>
        <end position="216"/>
    </location>
</feature>
<dbReference type="Proteomes" id="UP000694844">
    <property type="component" value="Chromosome 7"/>
</dbReference>
<keyword evidence="3" id="KW-0732">Signal</keyword>
<name>A0A8B8AL26_CRAVI</name>
<keyword evidence="4" id="KW-1185">Reference proteome</keyword>
<proteinExistence type="predicted"/>
<evidence type="ECO:0000256" key="2">
    <source>
        <dbReference type="SAM" id="Phobius"/>
    </source>
</evidence>
<sequence length="291" mass="33086">MCLKITCMLMILTGFPLMLQNAEIPSSIPIPGDDWEVVTVLPRNQRERELFTKHLNCSDGLKPIYALHSVKKKTILGCAKNVIVNVREFCIEYNTRGVQEKYDARRTSNIPGLPSYINASEGYLLWDCFETYGGVPSPQEREKDINHLKSENAEQKQTIRALQQNVTDMMRESAEQEQTIRALQEVTEKNKLIVFQILFALSVILIFGFLIAFFVFKKLGFIQFDIRCKTKSTDTQDHTDRCNDQSNSQDQLLDNVVQRNEDSNLHSLTCTLSGTLNVPDALSRNGGTTPF</sequence>
<feature type="chain" id="PRO_5034293865" evidence="3">
    <location>
        <begin position="23"/>
        <end position="291"/>
    </location>
</feature>
<gene>
    <name evidence="5" type="primary">LOC111102729</name>
</gene>
<dbReference type="KEGG" id="cvn:111102729"/>
<feature type="coiled-coil region" evidence="1">
    <location>
        <begin position="145"/>
        <end position="186"/>
    </location>
</feature>
<keyword evidence="2" id="KW-0812">Transmembrane</keyword>
<keyword evidence="2" id="KW-0472">Membrane</keyword>
<protein>
    <submittedName>
        <fullName evidence="5">Uncharacterized protein LOC111102729</fullName>
    </submittedName>
</protein>